<gene>
    <name evidence="8" type="ORF">N7330_14325</name>
</gene>
<dbReference type="RefSeq" id="WP_279860418.1">
    <property type="nucleotide sequence ID" value="NZ_JAODZU010000018.1"/>
</dbReference>
<keyword evidence="4 7" id="KW-0949">S-adenosyl-L-methionine</keyword>
<keyword evidence="3 7" id="KW-0808">Transferase</keyword>
<proteinExistence type="inferred from homology"/>
<dbReference type="Pfam" id="PF00145">
    <property type="entry name" value="DNA_methylase"/>
    <property type="match status" value="2"/>
</dbReference>
<keyword evidence="2 7" id="KW-0489">Methyltransferase</keyword>
<evidence type="ECO:0000256" key="3">
    <source>
        <dbReference type="ARBA" id="ARBA00022679"/>
    </source>
</evidence>
<dbReference type="GO" id="GO:0003886">
    <property type="term" value="F:DNA (cytosine-5-)-methyltransferase activity"/>
    <property type="evidence" value="ECO:0007669"/>
    <property type="project" value="UniProtKB-EC"/>
</dbReference>
<dbReference type="PANTHER" id="PTHR10629">
    <property type="entry name" value="CYTOSINE-SPECIFIC METHYLTRANSFERASE"/>
    <property type="match status" value="1"/>
</dbReference>
<evidence type="ECO:0000256" key="2">
    <source>
        <dbReference type="ARBA" id="ARBA00022603"/>
    </source>
</evidence>
<evidence type="ECO:0000313" key="9">
    <source>
        <dbReference type="Proteomes" id="UP001158297"/>
    </source>
</evidence>
<comment type="catalytic activity">
    <reaction evidence="6">
        <text>a 2'-deoxycytidine in DNA + S-adenosyl-L-methionine = a 5-methyl-2'-deoxycytidine in DNA + S-adenosyl-L-homocysteine + H(+)</text>
        <dbReference type="Rhea" id="RHEA:13681"/>
        <dbReference type="Rhea" id="RHEA-COMP:11369"/>
        <dbReference type="Rhea" id="RHEA-COMP:11370"/>
        <dbReference type="ChEBI" id="CHEBI:15378"/>
        <dbReference type="ChEBI" id="CHEBI:57856"/>
        <dbReference type="ChEBI" id="CHEBI:59789"/>
        <dbReference type="ChEBI" id="CHEBI:85452"/>
        <dbReference type="ChEBI" id="CHEBI:85454"/>
        <dbReference type="EC" id="2.1.1.37"/>
    </reaction>
</comment>
<dbReference type="EC" id="2.1.1.37" evidence="1"/>
<dbReference type="PANTHER" id="PTHR10629:SF52">
    <property type="entry name" value="DNA (CYTOSINE-5)-METHYLTRANSFERASE 1"/>
    <property type="match status" value="1"/>
</dbReference>
<keyword evidence="5" id="KW-0680">Restriction system</keyword>
<dbReference type="GO" id="GO:0032259">
    <property type="term" value="P:methylation"/>
    <property type="evidence" value="ECO:0007669"/>
    <property type="project" value="UniProtKB-KW"/>
</dbReference>
<dbReference type="InterPro" id="IPR029063">
    <property type="entry name" value="SAM-dependent_MTases_sf"/>
</dbReference>
<dbReference type="Proteomes" id="UP001158297">
    <property type="component" value="Unassembled WGS sequence"/>
</dbReference>
<evidence type="ECO:0000256" key="7">
    <source>
        <dbReference type="PROSITE-ProRule" id="PRU01016"/>
    </source>
</evidence>
<dbReference type="InterPro" id="IPR001525">
    <property type="entry name" value="C5_MeTfrase"/>
</dbReference>
<dbReference type="Gene3D" id="3.40.50.150">
    <property type="entry name" value="Vaccinia Virus protein VP39"/>
    <property type="match status" value="1"/>
</dbReference>
<organism evidence="8 9">
    <name type="scientific">Comamonas aquatica</name>
    <dbReference type="NCBI Taxonomy" id="225991"/>
    <lineage>
        <taxon>Bacteria</taxon>
        <taxon>Pseudomonadati</taxon>
        <taxon>Pseudomonadota</taxon>
        <taxon>Betaproteobacteria</taxon>
        <taxon>Burkholderiales</taxon>
        <taxon>Comamonadaceae</taxon>
        <taxon>Comamonas</taxon>
    </lineage>
</organism>
<dbReference type="GO" id="GO:0009307">
    <property type="term" value="P:DNA restriction-modification system"/>
    <property type="evidence" value="ECO:0007669"/>
    <property type="project" value="UniProtKB-KW"/>
</dbReference>
<reference evidence="8" key="1">
    <citation type="submission" date="2022-09" db="EMBL/GenBank/DDBJ databases">
        <title>Intensive care unit water sources are persistently colonized with multi-drug resistant bacteria and are the site of extensive horizontal gene transfer of antibiotic resistance genes.</title>
        <authorList>
            <person name="Diorio-Toth L."/>
        </authorList>
    </citation>
    <scope>NUCLEOTIDE SEQUENCE</scope>
    <source>
        <strain evidence="8">GD04130</strain>
    </source>
</reference>
<accession>A0AA42I1F2</accession>
<dbReference type="InterPro" id="IPR050390">
    <property type="entry name" value="C5-Methyltransferase"/>
</dbReference>
<evidence type="ECO:0000256" key="4">
    <source>
        <dbReference type="ARBA" id="ARBA00022691"/>
    </source>
</evidence>
<dbReference type="EMBL" id="JAODZU010000018">
    <property type="protein sequence ID" value="MDH0364215.1"/>
    <property type="molecule type" value="Genomic_DNA"/>
</dbReference>
<dbReference type="GO" id="GO:0003677">
    <property type="term" value="F:DNA binding"/>
    <property type="evidence" value="ECO:0007669"/>
    <property type="project" value="TreeGrafter"/>
</dbReference>
<dbReference type="SUPFAM" id="SSF53335">
    <property type="entry name" value="S-adenosyl-L-methionine-dependent methyltransferases"/>
    <property type="match status" value="1"/>
</dbReference>
<feature type="active site" evidence="7">
    <location>
        <position position="88"/>
    </location>
</feature>
<evidence type="ECO:0000256" key="5">
    <source>
        <dbReference type="ARBA" id="ARBA00022747"/>
    </source>
</evidence>
<sequence length="570" mass="61784">MLTPQLLLPVHSELVVDLFAGGGGASTGIEQAIGRSVDIAVNHDPEAISLHTKNHPQTRHFCSDVFEVDPLTVTEGQTVGLLWASPDCKHFSKAKGGKPVSKKIRGLAWVVIKWAKLAKPRVICLENVEEFQTWGPLGKDNRPCPERKGQTFQRWVAQLRNLGYKVEWKELRACDFGAPTIRKRLFLVARRDGLPIVWPKPTHAKPDAKGKVPAGMKAWRTAADCIDWSIPAPSIFERSKPLADATCRRIAKGIMRYVIEAEQPFIVPGVAATLVQTGYGERPGQAPRVPGLDKPLGTVVGGQKHALVQAFLAKHYTGVVGHELDKPAGTVTTVDHHSLVTVHLTKFRVGSTGTAMDEPVHTVTAGGTPKRPSTGNTMGLVTANLIHMGHGEGKEGGKRWSHGIRDVEDPLNTITAQGAAAGIVTSHMVKLRGDNVGAVTDEPVHTISAQGTHHGEVRAFLVKYYGNDKDGQDLPDPLHTIPTRDRFGLVMVKGESYAIVDIGLRMLTPRELYRAQGFPDSYVIDTGAAGEPITKTAQVRMCGNSVCPPLSQALVSANYQELALQQRKVA</sequence>
<evidence type="ECO:0000313" key="8">
    <source>
        <dbReference type="EMBL" id="MDH0364215.1"/>
    </source>
</evidence>
<comment type="similarity">
    <text evidence="7">Belongs to the class I-like SAM-binding methyltransferase superfamily. C5-methyltransferase family.</text>
</comment>
<dbReference type="AlphaFoldDB" id="A0AA42I1F2"/>
<evidence type="ECO:0000256" key="1">
    <source>
        <dbReference type="ARBA" id="ARBA00011975"/>
    </source>
</evidence>
<dbReference type="PROSITE" id="PS51679">
    <property type="entry name" value="SAM_MT_C5"/>
    <property type="match status" value="1"/>
</dbReference>
<protein>
    <recommendedName>
        <fullName evidence="1">DNA (cytosine-5-)-methyltransferase</fullName>
        <ecNumber evidence="1">2.1.1.37</ecNumber>
    </recommendedName>
</protein>
<name>A0AA42I1F2_9BURK</name>
<evidence type="ECO:0000256" key="6">
    <source>
        <dbReference type="ARBA" id="ARBA00047422"/>
    </source>
</evidence>
<dbReference type="GO" id="GO:0044027">
    <property type="term" value="P:negative regulation of gene expression via chromosomal CpG island methylation"/>
    <property type="evidence" value="ECO:0007669"/>
    <property type="project" value="TreeGrafter"/>
</dbReference>
<dbReference type="Gene3D" id="3.90.120.10">
    <property type="entry name" value="DNA Methylase, subunit A, domain 2"/>
    <property type="match status" value="1"/>
</dbReference>
<dbReference type="PRINTS" id="PR00105">
    <property type="entry name" value="C5METTRFRASE"/>
</dbReference>
<comment type="caution">
    <text evidence="8">The sequence shown here is derived from an EMBL/GenBank/DDBJ whole genome shotgun (WGS) entry which is preliminary data.</text>
</comment>